<feature type="compositionally biased region" description="Polar residues" evidence="1">
    <location>
        <begin position="1"/>
        <end position="26"/>
    </location>
</feature>
<dbReference type="Proteomes" id="UP000750711">
    <property type="component" value="Unassembled WGS sequence"/>
</dbReference>
<feature type="compositionally biased region" description="Basic and acidic residues" evidence="1">
    <location>
        <begin position="453"/>
        <end position="470"/>
    </location>
</feature>
<evidence type="ECO:0008006" key="4">
    <source>
        <dbReference type="Google" id="ProtNLM"/>
    </source>
</evidence>
<protein>
    <recommendedName>
        <fullName evidence="4">Geranylgeranyl pyrophosphate synthetase</fullName>
    </recommendedName>
</protein>
<proteinExistence type="predicted"/>
<dbReference type="PANTHER" id="PTHR35179">
    <property type="entry name" value="PROTEIN CBG02620"/>
    <property type="match status" value="1"/>
</dbReference>
<feature type="compositionally biased region" description="Polar residues" evidence="1">
    <location>
        <begin position="35"/>
        <end position="44"/>
    </location>
</feature>
<dbReference type="AlphaFoldDB" id="A0A9P8LEB1"/>
<name>A0A9P8LEB1_9PEZI</name>
<sequence>MSVRESTWSGNTSRQNTPTSYQSRSSPAAGRGRYSSWSTQSSQPRWHKISSPSPRPPSPPLGPVLKTLNEKDLSASADLNEYSARITDCQNLPLLWTGKCNRHEKWSSQLTSANQGKPPAWTPLQTPEKLKEDSGEYFRDPNAARFPNYPTEPAVHAIFSQQPDFSASSIDIFACGSTMGNLLRFVRKIDKPFRFLVEVVGNTVFFIRRENSPTELIPRVYGYGHTFPEAYTTWDMDVKGSESHQRIIQYTFNGLKCLVRFGSDGYFRSPNPEAGLQHQSTSAKLVETTDKALAAFALSSPAHQKSPLTPLTIKPGGERVPQSSIFDLKTRSIRKIDQDTLAEELPRLWIAQIPNFVLAYHSYGTFTHIREQNVCKEVSAWETENEESLQRLGVIIRKIIEFVKSKSETKLEVRRVGTGVLELREPEGDFEVLPPEIKALWTGGYRDSEGEEENHISDPIRDNSEYHKDTDDESTEDYTACSADGCGYCGHCSYRVA</sequence>
<dbReference type="PANTHER" id="PTHR35179:SF2">
    <property type="entry name" value="START DOMAIN-CONTAINING PROTEIN"/>
    <property type="match status" value="1"/>
</dbReference>
<feature type="region of interest" description="Disordered" evidence="1">
    <location>
        <begin position="1"/>
        <end position="66"/>
    </location>
</feature>
<organism evidence="2 3">
    <name type="scientific">Trichoglossum hirsutum</name>
    <dbReference type="NCBI Taxonomy" id="265104"/>
    <lineage>
        <taxon>Eukaryota</taxon>
        <taxon>Fungi</taxon>
        <taxon>Dikarya</taxon>
        <taxon>Ascomycota</taxon>
        <taxon>Pezizomycotina</taxon>
        <taxon>Geoglossomycetes</taxon>
        <taxon>Geoglossales</taxon>
        <taxon>Geoglossaceae</taxon>
        <taxon>Trichoglossum</taxon>
    </lineage>
</organism>
<evidence type="ECO:0000313" key="2">
    <source>
        <dbReference type="EMBL" id="KAH0562482.1"/>
    </source>
</evidence>
<evidence type="ECO:0000256" key="1">
    <source>
        <dbReference type="SAM" id="MobiDB-lite"/>
    </source>
</evidence>
<evidence type="ECO:0000313" key="3">
    <source>
        <dbReference type="Proteomes" id="UP000750711"/>
    </source>
</evidence>
<reference evidence="2" key="1">
    <citation type="submission" date="2021-03" db="EMBL/GenBank/DDBJ databases">
        <title>Comparative genomics and phylogenomic investigation of the class Geoglossomycetes provide insights into ecological specialization and systematics.</title>
        <authorList>
            <person name="Melie T."/>
            <person name="Pirro S."/>
            <person name="Miller A.N."/>
            <person name="Quandt A."/>
        </authorList>
    </citation>
    <scope>NUCLEOTIDE SEQUENCE</scope>
    <source>
        <strain evidence="2">CAQ_001_2017</strain>
    </source>
</reference>
<gene>
    <name evidence="2" type="ORF">GP486_002828</name>
</gene>
<comment type="caution">
    <text evidence="2">The sequence shown here is derived from an EMBL/GenBank/DDBJ whole genome shotgun (WGS) entry which is preliminary data.</text>
</comment>
<keyword evidence="3" id="KW-1185">Reference proteome</keyword>
<accession>A0A9P8LEB1</accession>
<feature type="compositionally biased region" description="Pro residues" evidence="1">
    <location>
        <begin position="53"/>
        <end position="62"/>
    </location>
</feature>
<feature type="region of interest" description="Disordered" evidence="1">
    <location>
        <begin position="447"/>
        <end position="474"/>
    </location>
</feature>
<dbReference type="EMBL" id="JAGHQM010000342">
    <property type="protein sequence ID" value="KAH0562482.1"/>
    <property type="molecule type" value="Genomic_DNA"/>
</dbReference>